<reference evidence="2 3" key="1">
    <citation type="submission" date="2017-05" db="EMBL/GenBank/DDBJ databases">
        <authorList>
            <person name="Varghese N."/>
            <person name="Submissions S."/>
        </authorList>
    </citation>
    <scope>NUCLEOTIDE SEQUENCE [LARGE SCALE GENOMIC DNA]</scope>
    <source>
        <strain evidence="2 3">DSM 26001</strain>
    </source>
</reference>
<evidence type="ECO:0000256" key="1">
    <source>
        <dbReference type="SAM" id="MobiDB-lite"/>
    </source>
</evidence>
<feature type="region of interest" description="Disordered" evidence="1">
    <location>
        <begin position="1"/>
        <end position="21"/>
    </location>
</feature>
<keyword evidence="3" id="KW-1185">Reference proteome</keyword>
<proteinExistence type="predicted"/>
<dbReference type="Proteomes" id="UP001158049">
    <property type="component" value="Unassembled WGS sequence"/>
</dbReference>
<organism evidence="2 3">
    <name type="scientific">Noviherbaspirillum suwonense</name>
    <dbReference type="NCBI Taxonomy" id="1224511"/>
    <lineage>
        <taxon>Bacteria</taxon>
        <taxon>Pseudomonadati</taxon>
        <taxon>Pseudomonadota</taxon>
        <taxon>Betaproteobacteria</taxon>
        <taxon>Burkholderiales</taxon>
        <taxon>Oxalobacteraceae</taxon>
        <taxon>Noviherbaspirillum</taxon>
    </lineage>
</organism>
<gene>
    <name evidence="2" type="ORF">SAMN06295970_13412</name>
</gene>
<name>A0ABY1QT61_9BURK</name>
<protein>
    <submittedName>
        <fullName evidence="2">Uncharacterized protein</fullName>
    </submittedName>
</protein>
<accession>A0ABY1QT61</accession>
<dbReference type="RefSeq" id="WP_283445401.1">
    <property type="nucleotide sequence ID" value="NZ_FXUL01000034.1"/>
</dbReference>
<dbReference type="EMBL" id="FXUL01000034">
    <property type="protein sequence ID" value="SMP80123.1"/>
    <property type="molecule type" value="Genomic_DNA"/>
</dbReference>
<evidence type="ECO:0000313" key="3">
    <source>
        <dbReference type="Proteomes" id="UP001158049"/>
    </source>
</evidence>
<sequence length="307" mass="33040">MNDRQGNKQSEQQSGAAEKGLLSSEHRHPQLYYLHKEHGGLYEVSTEDDGRIAIWPQGGGFQRLLSAEDFASQYVVAPALVMRRGTVTADFLAEDVVLPCFSDGSAWNGWGMPRFDKETALKIVSLMPDLSYNEATGIITLQFVGEESEDYRPHTITCEGKAIEVYEIGGGWTWDSVRCPETEDDDPLGQKANEKSFLLLSSDFPDDPASMGVSVGQAIDQVTSAVHGTPAGAKPGRLLVKWQGGGETAIGQLVIYDGSANARDNLNELTTALNALYDAQPAPADVAAFLKERGCVDAAGALAASRD</sequence>
<comment type="caution">
    <text evidence="2">The sequence shown here is derived from an EMBL/GenBank/DDBJ whole genome shotgun (WGS) entry which is preliminary data.</text>
</comment>
<evidence type="ECO:0000313" key="2">
    <source>
        <dbReference type="EMBL" id="SMP80123.1"/>
    </source>
</evidence>